<dbReference type="RefSeq" id="WP_238291650.1">
    <property type="nucleotide sequence ID" value="NZ_BPQS01000042.1"/>
</dbReference>
<organism evidence="5 6">
    <name type="scientific">Methylobacterium longum</name>
    <dbReference type="NCBI Taxonomy" id="767694"/>
    <lineage>
        <taxon>Bacteria</taxon>
        <taxon>Pseudomonadati</taxon>
        <taxon>Pseudomonadota</taxon>
        <taxon>Alphaproteobacteria</taxon>
        <taxon>Hyphomicrobiales</taxon>
        <taxon>Methylobacteriaceae</taxon>
        <taxon>Methylobacterium</taxon>
    </lineage>
</organism>
<dbReference type="InterPro" id="IPR025877">
    <property type="entry name" value="MobA-like_NTP_Trfase"/>
</dbReference>
<evidence type="ECO:0000313" key="6">
    <source>
        <dbReference type="Proteomes" id="UP001244297"/>
    </source>
</evidence>
<dbReference type="GO" id="GO:0016740">
    <property type="term" value="F:transferase activity"/>
    <property type="evidence" value="ECO:0007669"/>
    <property type="project" value="UniProtKB-KW"/>
</dbReference>
<feature type="domain" description="MobA-like NTP transferase" evidence="4">
    <location>
        <begin position="7"/>
        <end position="129"/>
    </location>
</feature>
<dbReference type="InterPro" id="IPR029044">
    <property type="entry name" value="Nucleotide-diphossugar_trans"/>
</dbReference>
<dbReference type="Pfam" id="PF12804">
    <property type="entry name" value="NTP_transf_3"/>
    <property type="match status" value="1"/>
</dbReference>
<protein>
    <submittedName>
        <fullName evidence="5">NTP transferase domain-containing protein</fullName>
    </submittedName>
</protein>
<dbReference type="Proteomes" id="UP001244297">
    <property type="component" value="Unassembled WGS sequence"/>
</dbReference>
<dbReference type="EMBL" id="JAUFPT010000116">
    <property type="protein sequence ID" value="MDN3574847.1"/>
    <property type="molecule type" value="Genomic_DNA"/>
</dbReference>
<evidence type="ECO:0000256" key="3">
    <source>
        <dbReference type="ARBA" id="ARBA00022842"/>
    </source>
</evidence>
<proteinExistence type="predicted"/>
<keyword evidence="6" id="KW-1185">Reference proteome</keyword>
<dbReference type="PANTHER" id="PTHR43584">
    <property type="entry name" value="NUCLEOTIDYL TRANSFERASE"/>
    <property type="match status" value="1"/>
</dbReference>
<keyword evidence="2" id="KW-0548">Nucleotidyltransferase</keyword>
<comment type="caution">
    <text evidence="5">The sequence shown here is derived from an EMBL/GenBank/DDBJ whole genome shotgun (WGS) entry which is preliminary data.</text>
</comment>
<name>A0ABT8AY11_9HYPH</name>
<reference evidence="6" key="1">
    <citation type="journal article" date="2019" name="Int. J. Syst. Evol. Microbiol.">
        <title>The Global Catalogue of Microorganisms (GCM) 10K type strain sequencing project: providing services to taxonomists for standard genome sequencing and annotation.</title>
        <authorList>
            <consortium name="The Broad Institute Genomics Platform"/>
            <consortium name="The Broad Institute Genome Sequencing Center for Infectious Disease"/>
            <person name="Wu L."/>
            <person name="Ma J."/>
        </authorList>
    </citation>
    <scope>NUCLEOTIDE SEQUENCE [LARGE SCALE GENOMIC DNA]</scope>
    <source>
        <strain evidence="6">CECT 7806</strain>
    </source>
</reference>
<dbReference type="PANTHER" id="PTHR43584:SF8">
    <property type="entry name" value="N-ACETYLMURAMATE ALPHA-1-PHOSPHATE URIDYLYLTRANSFERASE"/>
    <property type="match status" value="1"/>
</dbReference>
<dbReference type="Gene3D" id="3.90.550.10">
    <property type="entry name" value="Spore Coat Polysaccharide Biosynthesis Protein SpsA, Chain A"/>
    <property type="match status" value="1"/>
</dbReference>
<dbReference type="SUPFAM" id="SSF53448">
    <property type="entry name" value="Nucleotide-diphospho-sugar transferases"/>
    <property type="match status" value="1"/>
</dbReference>
<sequence>MSIVGHAVIAAAGVGSRLGHGIPKALIDVCGRLIIEYQLHLLRDVEDVRVVVGYHERAVIAAVRRVRADVIFVRNPAYRHTTTLQSLHLAARDLRGKSVLILDGDTVYGARSFATFLETCRERSSLVSIADEISEDPVYANTAEDADGITVTGFSRTVPSHYEWANLALVPADYLTNDETPVFERLSAFAPLPACRVERLEVDTEKDLAACRARLERDPGFAGDLP</sequence>
<gene>
    <name evidence="5" type="ORF">QWZ18_30165</name>
</gene>
<dbReference type="InterPro" id="IPR050065">
    <property type="entry name" value="GlmU-like"/>
</dbReference>
<keyword evidence="1 5" id="KW-0808">Transferase</keyword>
<evidence type="ECO:0000313" key="5">
    <source>
        <dbReference type="EMBL" id="MDN3574847.1"/>
    </source>
</evidence>
<evidence type="ECO:0000256" key="2">
    <source>
        <dbReference type="ARBA" id="ARBA00022695"/>
    </source>
</evidence>
<accession>A0ABT8AY11</accession>
<evidence type="ECO:0000256" key="1">
    <source>
        <dbReference type="ARBA" id="ARBA00022679"/>
    </source>
</evidence>
<keyword evidence="3" id="KW-0460">Magnesium</keyword>
<evidence type="ECO:0000259" key="4">
    <source>
        <dbReference type="Pfam" id="PF12804"/>
    </source>
</evidence>